<reference evidence="2 3" key="1">
    <citation type="submission" date="2023-11" db="EMBL/GenBank/DDBJ databases">
        <title>First isolation, identification, and characterization of non-pathogenic Epilithonimonas ginsengisoli isolated from diseased farmed rainbow trout (Oncorhynchus mykiss) in Chile.</title>
        <authorList>
            <person name="Miranda C.D."/>
            <person name="Irgang R."/>
            <person name="Concha C."/>
            <person name="Rojas R."/>
            <person name="Avendano R."/>
        </authorList>
    </citation>
    <scope>NUCLEOTIDE SEQUENCE [LARGE SCALE GENOMIC DNA]</scope>
    <source>
        <strain evidence="2 3">FP99</strain>
    </source>
</reference>
<dbReference type="Proteomes" id="UP001204439">
    <property type="component" value="Unassembled WGS sequence"/>
</dbReference>
<evidence type="ECO:0000313" key="2">
    <source>
        <dbReference type="EMBL" id="MDW8549808.1"/>
    </source>
</evidence>
<feature type="transmembrane region" description="Helical" evidence="1">
    <location>
        <begin position="192"/>
        <end position="213"/>
    </location>
</feature>
<gene>
    <name evidence="2" type="ORF">NG800_012860</name>
</gene>
<protein>
    <recommendedName>
        <fullName evidence="4">Glycosyltransferase RgtA/B/C/D-like domain-containing protein</fullName>
    </recommendedName>
</protein>
<accession>A0ABU4JJE0</accession>
<dbReference type="EMBL" id="JAMXLT020000022">
    <property type="protein sequence ID" value="MDW8549808.1"/>
    <property type="molecule type" value="Genomic_DNA"/>
</dbReference>
<evidence type="ECO:0008006" key="4">
    <source>
        <dbReference type="Google" id="ProtNLM"/>
    </source>
</evidence>
<keyword evidence="1" id="KW-1133">Transmembrane helix</keyword>
<keyword evidence="1" id="KW-0472">Membrane</keyword>
<feature type="transmembrane region" description="Helical" evidence="1">
    <location>
        <begin position="305"/>
        <end position="327"/>
    </location>
</feature>
<keyword evidence="1" id="KW-0812">Transmembrane</keyword>
<feature type="transmembrane region" description="Helical" evidence="1">
    <location>
        <begin position="257"/>
        <end position="275"/>
    </location>
</feature>
<evidence type="ECO:0000256" key="1">
    <source>
        <dbReference type="SAM" id="Phobius"/>
    </source>
</evidence>
<organism evidence="2 3">
    <name type="scientific">Epilithonimonas ginsengisoli</name>
    <dbReference type="NCBI Taxonomy" id="1245592"/>
    <lineage>
        <taxon>Bacteria</taxon>
        <taxon>Pseudomonadati</taxon>
        <taxon>Bacteroidota</taxon>
        <taxon>Flavobacteriia</taxon>
        <taxon>Flavobacteriales</taxon>
        <taxon>Weeksellaceae</taxon>
        <taxon>Chryseobacterium group</taxon>
        <taxon>Epilithonimonas</taxon>
    </lineage>
</organism>
<feature type="transmembrane region" description="Helical" evidence="1">
    <location>
        <begin position="282"/>
        <end position="299"/>
    </location>
</feature>
<name>A0ABU4JJE0_9FLAO</name>
<sequence>MKKKYFSYLLLFVVEVIVFLKFFINRYDFFDDTLIYARYIKNFALGFGLVYNKDELFNGLTSPLYTYINLLINSLFKIQNQILLNNSIGYVFISLSIIVIYKILERLSLNKVMIACILILYSLSNVYLFLGMETGLYLFLIFLLFYSFLFEKYLLYFIVCSFLVITRTEGVFFIVTTAILFLYEKRTLQNSFMLYISMSFIVLIAHYGFNLYYYGNVLPDSSKAKVYHGMSKFWGNQYDFIGGTLDLITYNYKSRNLFKYLYFFILLFIPISLILKKKNTFDYYLILSCLFLVSFYLYFNVPLYTWYVTPLIFAKIYFLVTGIGFFANRFVRPEKNKRNFAIFVVVIISFSFILNYNNKYINSHNKGAVQREKDYFRISEWILDNTKADESIGTAEIGIIGYFTNRKVVDLCGLVSKDNAYFLSKRDIDSWITKHEPTYILFHNPNWEIETDIPNKHKNYYLVKDFNFKDYKMYKRH</sequence>
<feature type="transmembrane region" description="Helical" evidence="1">
    <location>
        <begin position="154"/>
        <end position="183"/>
    </location>
</feature>
<dbReference type="RefSeq" id="WP_063971388.1">
    <property type="nucleotide sequence ID" value="NZ_JAMXLT020000022.1"/>
</dbReference>
<feature type="transmembrane region" description="Helical" evidence="1">
    <location>
        <begin position="339"/>
        <end position="356"/>
    </location>
</feature>
<feature type="transmembrane region" description="Helical" evidence="1">
    <location>
        <begin position="125"/>
        <end position="148"/>
    </location>
</feature>
<comment type="caution">
    <text evidence="2">The sequence shown here is derived from an EMBL/GenBank/DDBJ whole genome shotgun (WGS) entry which is preliminary data.</text>
</comment>
<evidence type="ECO:0000313" key="3">
    <source>
        <dbReference type="Proteomes" id="UP001204439"/>
    </source>
</evidence>
<keyword evidence="3" id="KW-1185">Reference proteome</keyword>
<feature type="transmembrane region" description="Helical" evidence="1">
    <location>
        <begin position="87"/>
        <end position="104"/>
    </location>
</feature>
<proteinExistence type="predicted"/>
<feature type="transmembrane region" description="Helical" evidence="1">
    <location>
        <begin position="5"/>
        <end position="24"/>
    </location>
</feature>